<feature type="transmembrane region" description="Helical" evidence="1">
    <location>
        <begin position="301"/>
        <end position="321"/>
    </location>
</feature>
<keyword evidence="1" id="KW-0472">Membrane</keyword>
<evidence type="ECO:0000313" key="3">
    <source>
        <dbReference type="Proteomes" id="UP000054099"/>
    </source>
</evidence>
<evidence type="ECO:0000313" key="2">
    <source>
        <dbReference type="EMBL" id="KSU84431.1"/>
    </source>
</evidence>
<feature type="transmembrane region" description="Helical" evidence="1">
    <location>
        <begin position="229"/>
        <end position="246"/>
    </location>
</feature>
<dbReference type="Pfam" id="PF22564">
    <property type="entry name" value="HAAS"/>
    <property type="match status" value="1"/>
</dbReference>
<feature type="transmembrane region" description="Helical" evidence="1">
    <location>
        <begin position="258"/>
        <end position="278"/>
    </location>
</feature>
<sequence>MNLIELYIQEVTRRLPEKSRKDIGLELQSTIEDMLPEDFTEEDVKEVLKKLGNPAVLASGYRDRPQYLIGPEIYDIYISLLKMVLPIAITISVMALVAEKVMGYSGNESVMQVILSVIGKGIWNAISTGMQVFFWITLVFAILERTGTGIAQYSMTTWQKEWKPEDLKDIPYVPKKKAITRWEVSGSVIWTAIWGSLYYYASNLVGVYRSGDNGLELTTPVFNEHVLHSYWPLVVIAILLELLLAISKFRIGKWTMRLAFFNLSTQFIAFVILIIIFTNNQIFATAFMDLLSIVSAGQKELIGAVIIIFGISAAIDVFSGFRKARI</sequence>
<feature type="transmembrane region" description="Helical" evidence="1">
    <location>
        <begin position="132"/>
        <end position="153"/>
    </location>
</feature>
<proteinExistence type="predicted"/>
<dbReference type="RefSeq" id="WP_061967987.1">
    <property type="nucleotide sequence ID" value="NZ_FMAV01000001.1"/>
</dbReference>
<evidence type="ECO:0000256" key="1">
    <source>
        <dbReference type="SAM" id="Phobius"/>
    </source>
</evidence>
<accession>A0A0V8JBD1</accession>
<keyword evidence="1" id="KW-1133">Transmembrane helix</keyword>
<gene>
    <name evidence="2" type="ORF">AS030_02435</name>
</gene>
<protein>
    <submittedName>
        <fullName evidence="2">Uncharacterized protein</fullName>
    </submittedName>
</protein>
<dbReference type="AlphaFoldDB" id="A0A0V8JBD1"/>
<feature type="transmembrane region" description="Helical" evidence="1">
    <location>
        <begin position="76"/>
        <end position="97"/>
    </location>
</feature>
<dbReference type="OrthoDB" id="116789at2"/>
<comment type="caution">
    <text evidence="2">The sequence shown here is derived from an EMBL/GenBank/DDBJ whole genome shotgun (WGS) entry which is preliminary data.</text>
</comment>
<feature type="transmembrane region" description="Helical" evidence="1">
    <location>
        <begin position="184"/>
        <end position="201"/>
    </location>
</feature>
<reference evidence="2 3" key="1">
    <citation type="journal article" date="2014" name="Antonie Van Leeuwenhoek">
        <title>Fictibacillus enclensis sp. nov., isolated from marine sediment.</title>
        <authorList>
            <person name="Dastager S.G."/>
            <person name="Mawlankar R."/>
            <person name="Srinivasan K."/>
            <person name="Tang S.K."/>
            <person name="Lee J.C."/>
            <person name="Ramana V.V."/>
            <person name="Shouche Y.S."/>
        </authorList>
    </citation>
    <scope>NUCLEOTIDE SEQUENCE [LARGE SCALE GENOMIC DNA]</scope>
    <source>
        <strain evidence="2 3">NIO-1003</strain>
    </source>
</reference>
<dbReference type="EMBL" id="LNQN01000001">
    <property type="protein sequence ID" value="KSU84431.1"/>
    <property type="molecule type" value="Genomic_DNA"/>
</dbReference>
<keyword evidence="1" id="KW-0812">Transmembrane</keyword>
<keyword evidence="3" id="KW-1185">Reference proteome</keyword>
<dbReference type="Proteomes" id="UP000054099">
    <property type="component" value="Unassembled WGS sequence"/>
</dbReference>
<organism evidence="2 3">
    <name type="scientific">Fictibacillus enclensis</name>
    <dbReference type="NCBI Taxonomy" id="1017270"/>
    <lineage>
        <taxon>Bacteria</taxon>
        <taxon>Bacillati</taxon>
        <taxon>Bacillota</taxon>
        <taxon>Bacilli</taxon>
        <taxon>Bacillales</taxon>
        <taxon>Fictibacillaceae</taxon>
        <taxon>Fictibacillus</taxon>
    </lineage>
</organism>
<name>A0A0V8JBD1_9BACL</name>